<evidence type="ECO:0000259" key="5">
    <source>
        <dbReference type="Pfam" id="PF00884"/>
    </source>
</evidence>
<dbReference type="InterPro" id="IPR024607">
    <property type="entry name" value="Sulfatase_CS"/>
</dbReference>
<dbReference type="RefSeq" id="WP_145263115.1">
    <property type="nucleotide sequence ID" value="NZ_CP036279.1"/>
</dbReference>
<sequence length="531" mass="58097">MPRSVHQSSFTVHPSPTFALLFALFVWHVGLPSDALASPAKAPPNIVIIFADDVGYGDVGCYGATHVETPNIDRLARQGRLFTDAHSASAVCTPSRYALLTGRYPIRRHNLTNAIFIKSPLIVDTDRTTIADVAKHAGYATACIGKWHLGWGNKTPTDWNAPLQPGPRELGFDTYFGVPVVNSHPPFVLIDNDRVVGWNPDDPFVYGKKAETRTFDEKFHLNAIGGAQKAHAAYDDEKIGTILANKATEWISEQSMKKSPFFLYLATTNIHHPFTPAKRFQGTSSAGPYGDFIHELDWIVGQVMTSLKENGVANNTFVIFTSDNGGMLNRGGQEAYRRGHRLNADLFGFKFDAWEGGHRVPFIARWPGHIEPDSKSNALISNVDLLATVAAVTGQKLGEDDGPDSVILLPVLEGDPTTKVRDELLIAPAEPTHLSLRQGDWMYIGAQGGGGFRAKRVGEHSLGGPAATTFTGQVNSDIADGRIKPDAPAEQLYNLAKDPRQSTNVIRDNPDVAKRMASRLDQILHDPRNDR</sequence>
<evidence type="ECO:0000313" key="6">
    <source>
        <dbReference type="EMBL" id="QDU64720.1"/>
    </source>
</evidence>
<evidence type="ECO:0000256" key="1">
    <source>
        <dbReference type="ARBA" id="ARBA00008779"/>
    </source>
</evidence>
<proteinExistence type="inferred from homology"/>
<dbReference type="GO" id="GO:0004065">
    <property type="term" value="F:arylsulfatase activity"/>
    <property type="evidence" value="ECO:0007669"/>
    <property type="project" value="UniProtKB-EC"/>
</dbReference>
<dbReference type="AlphaFoldDB" id="A0A518BCK4"/>
<evidence type="ECO:0000256" key="3">
    <source>
        <dbReference type="ARBA" id="ARBA00022801"/>
    </source>
</evidence>
<keyword evidence="2" id="KW-0479">Metal-binding</keyword>
<name>A0A518BCK4_9BACT</name>
<organism evidence="6 7">
    <name type="scientific">Kolteria novifilia</name>
    <dbReference type="NCBI Taxonomy" id="2527975"/>
    <lineage>
        <taxon>Bacteria</taxon>
        <taxon>Pseudomonadati</taxon>
        <taxon>Planctomycetota</taxon>
        <taxon>Planctomycetia</taxon>
        <taxon>Kolteriales</taxon>
        <taxon>Kolteriaceae</taxon>
        <taxon>Kolteria</taxon>
    </lineage>
</organism>
<dbReference type="Proteomes" id="UP000317093">
    <property type="component" value="Chromosome"/>
</dbReference>
<dbReference type="GO" id="GO:0046872">
    <property type="term" value="F:metal ion binding"/>
    <property type="evidence" value="ECO:0007669"/>
    <property type="project" value="UniProtKB-KW"/>
</dbReference>
<reference evidence="6 7" key="1">
    <citation type="submission" date="2019-02" db="EMBL/GenBank/DDBJ databases">
        <title>Deep-cultivation of Planctomycetes and their phenomic and genomic characterization uncovers novel biology.</title>
        <authorList>
            <person name="Wiegand S."/>
            <person name="Jogler M."/>
            <person name="Boedeker C."/>
            <person name="Pinto D."/>
            <person name="Vollmers J."/>
            <person name="Rivas-Marin E."/>
            <person name="Kohn T."/>
            <person name="Peeters S.H."/>
            <person name="Heuer A."/>
            <person name="Rast P."/>
            <person name="Oberbeckmann S."/>
            <person name="Bunk B."/>
            <person name="Jeske O."/>
            <person name="Meyerdierks A."/>
            <person name="Storesund J.E."/>
            <person name="Kallscheuer N."/>
            <person name="Luecker S."/>
            <person name="Lage O.M."/>
            <person name="Pohl T."/>
            <person name="Merkel B.J."/>
            <person name="Hornburger P."/>
            <person name="Mueller R.-W."/>
            <person name="Bruemmer F."/>
            <person name="Labrenz M."/>
            <person name="Spormann A.M."/>
            <person name="Op den Camp H."/>
            <person name="Overmann J."/>
            <person name="Amann R."/>
            <person name="Jetten M.S.M."/>
            <person name="Mascher T."/>
            <person name="Medema M.H."/>
            <person name="Devos D.P."/>
            <person name="Kaster A.-K."/>
            <person name="Ovreas L."/>
            <person name="Rohde M."/>
            <person name="Galperin M.Y."/>
            <person name="Jogler C."/>
        </authorList>
    </citation>
    <scope>NUCLEOTIDE SEQUENCE [LARGE SCALE GENOMIC DNA]</scope>
    <source>
        <strain evidence="6 7">Pan216</strain>
    </source>
</reference>
<dbReference type="PROSITE" id="PS00149">
    <property type="entry name" value="SULFATASE_2"/>
    <property type="match status" value="1"/>
</dbReference>
<protein>
    <submittedName>
        <fullName evidence="6">Arylsulfatase</fullName>
        <ecNumber evidence="6">3.1.6.1</ecNumber>
    </submittedName>
</protein>
<dbReference type="InterPro" id="IPR050738">
    <property type="entry name" value="Sulfatase"/>
</dbReference>
<dbReference type="Pfam" id="PF00884">
    <property type="entry name" value="Sulfatase"/>
    <property type="match status" value="1"/>
</dbReference>
<dbReference type="PANTHER" id="PTHR42693">
    <property type="entry name" value="ARYLSULFATASE FAMILY MEMBER"/>
    <property type="match status" value="1"/>
</dbReference>
<evidence type="ECO:0000313" key="7">
    <source>
        <dbReference type="Proteomes" id="UP000317093"/>
    </source>
</evidence>
<dbReference type="InterPro" id="IPR000917">
    <property type="entry name" value="Sulfatase_N"/>
</dbReference>
<dbReference type="Gene3D" id="3.30.1120.10">
    <property type="match status" value="1"/>
</dbReference>
<dbReference type="InterPro" id="IPR017850">
    <property type="entry name" value="Alkaline_phosphatase_core_sf"/>
</dbReference>
<accession>A0A518BCK4</accession>
<comment type="similarity">
    <text evidence="1">Belongs to the sulfatase family.</text>
</comment>
<dbReference type="EMBL" id="CP036279">
    <property type="protein sequence ID" value="QDU64720.1"/>
    <property type="molecule type" value="Genomic_DNA"/>
</dbReference>
<keyword evidence="7" id="KW-1185">Reference proteome</keyword>
<keyword evidence="3 6" id="KW-0378">Hydrolase</keyword>
<gene>
    <name evidence="6" type="primary">atsA_48</name>
    <name evidence="6" type="ORF">Pan216_56110</name>
</gene>
<dbReference type="PROSITE" id="PS00523">
    <property type="entry name" value="SULFATASE_1"/>
    <property type="match status" value="1"/>
</dbReference>
<dbReference type="Gene3D" id="3.40.720.10">
    <property type="entry name" value="Alkaline Phosphatase, subunit A"/>
    <property type="match status" value="1"/>
</dbReference>
<evidence type="ECO:0000256" key="4">
    <source>
        <dbReference type="ARBA" id="ARBA00022837"/>
    </source>
</evidence>
<feature type="domain" description="Sulfatase N-terminal" evidence="5">
    <location>
        <begin position="44"/>
        <end position="394"/>
    </location>
</feature>
<keyword evidence="4" id="KW-0106">Calcium</keyword>
<dbReference type="SUPFAM" id="SSF53649">
    <property type="entry name" value="Alkaline phosphatase-like"/>
    <property type="match status" value="1"/>
</dbReference>
<dbReference type="KEGG" id="knv:Pan216_56110"/>
<dbReference type="CDD" id="cd16143">
    <property type="entry name" value="ARS_like"/>
    <property type="match status" value="1"/>
</dbReference>
<dbReference type="PANTHER" id="PTHR42693:SF53">
    <property type="entry name" value="ENDO-4-O-SULFATASE"/>
    <property type="match status" value="1"/>
</dbReference>
<dbReference type="OrthoDB" id="9783154at2"/>
<evidence type="ECO:0000256" key="2">
    <source>
        <dbReference type="ARBA" id="ARBA00022723"/>
    </source>
</evidence>
<dbReference type="EC" id="3.1.6.1" evidence="6"/>